<evidence type="ECO:0000256" key="1">
    <source>
        <dbReference type="ARBA" id="ARBA00022729"/>
    </source>
</evidence>
<accession>A0A2U1KBZ5</accession>
<comment type="caution">
    <text evidence="5">The sequence shown here is derived from an EMBL/GenBank/DDBJ whole genome shotgun (WGS) entry which is preliminary data.</text>
</comment>
<keyword evidence="1 3" id="KW-0732">Signal</keyword>
<name>A0A2U1KBZ5_ARTAN</name>
<keyword evidence="2" id="KW-1015">Disulfide bond</keyword>
<dbReference type="GO" id="GO:0009506">
    <property type="term" value="C:plasmodesma"/>
    <property type="evidence" value="ECO:0007669"/>
    <property type="project" value="UniProtKB-ARBA"/>
</dbReference>
<dbReference type="EMBL" id="PKPP01023132">
    <property type="protein sequence ID" value="PWA34278.1"/>
    <property type="molecule type" value="Genomic_DNA"/>
</dbReference>
<dbReference type="OrthoDB" id="1928574at2759"/>
<dbReference type="Gene3D" id="1.20.58.1040">
    <property type="match status" value="1"/>
</dbReference>
<feature type="domain" description="X8" evidence="4">
    <location>
        <begin position="31"/>
        <end position="114"/>
    </location>
</feature>
<reference evidence="5 6" key="1">
    <citation type="journal article" date="2018" name="Mol. Plant">
        <title>The genome of Artemisia annua provides insight into the evolution of Asteraceae family and artemisinin biosynthesis.</title>
        <authorList>
            <person name="Shen Q."/>
            <person name="Zhang L."/>
            <person name="Liao Z."/>
            <person name="Wang S."/>
            <person name="Yan T."/>
            <person name="Shi P."/>
            <person name="Liu M."/>
            <person name="Fu X."/>
            <person name="Pan Q."/>
            <person name="Wang Y."/>
            <person name="Lv Z."/>
            <person name="Lu X."/>
            <person name="Zhang F."/>
            <person name="Jiang W."/>
            <person name="Ma Y."/>
            <person name="Chen M."/>
            <person name="Hao X."/>
            <person name="Li L."/>
            <person name="Tang Y."/>
            <person name="Lv G."/>
            <person name="Zhou Y."/>
            <person name="Sun X."/>
            <person name="Brodelius P.E."/>
            <person name="Rose J.K.C."/>
            <person name="Tang K."/>
        </authorList>
    </citation>
    <scope>NUCLEOTIDE SEQUENCE [LARGE SCALE GENOMIC DNA]</scope>
    <source>
        <strain evidence="6">cv. Huhao1</strain>
        <tissue evidence="5">Leaf</tissue>
    </source>
</reference>
<evidence type="ECO:0000259" key="4">
    <source>
        <dbReference type="SMART" id="SM00768"/>
    </source>
</evidence>
<feature type="chain" id="PRO_5015564303" evidence="3">
    <location>
        <begin position="29"/>
        <end position="115"/>
    </location>
</feature>
<keyword evidence="6" id="KW-1185">Reference proteome</keyword>
<dbReference type="Pfam" id="PF07983">
    <property type="entry name" value="X8"/>
    <property type="match status" value="1"/>
</dbReference>
<sequence length="115" mass="12476">MAMKVSASVFILLLSIILSVGTFRVVNAQKTWCVAKPSASQATLLENINFACSKVDCSCLQKGGACYTPDNLINHASIAMNSYYQSQGRNVWNCNFKNSGLLTISDPSYGSCSYM</sequence>
<dbReference type="PANTHER" id="PTHR31044">
    <property type="entry name" value="BETA-1,3 GLUCANASE"/>
    <property type="match status" value="1"/>
</dbReference>
<protein>
    <submittedName>
        <fullName evidence="5">Carbohydrate-binding X8 domain superfamily protein</fullName>
    </submittedName>
</protein>
<gene>
    <name evidence="5" type="ORF">CTI12_AA620790</name>
</gene>
<dbReference type="InterPro" id="IPR012946">
    <property type="entry name" value="X8"/>
</dbReference>
<evidence type="ECO:0000256" key="2">
    <source>
        <dbReference type="ARBA" id="ARBA00023157"/>
    </source>
</evidence>
<dbReference type="SMART" id="SM00768">
    <property type="entry name" value="X8"/>
    <property type="match status" value="1"/>
</dbReference>
<organism evidence="5 6">
    <name type="scientific">Artemisia annua</name>
    <name type="common">Sweet wormwood</name>
    <dbReference type="NCBI Taxonomy" id="35608"/>
    <lineage>
        <taxon>Eukaryota</taxon>
        <taxon>Viridiplantae</taxon>
        <taxon>Streptophyta</taxon>
        <taxon>Embryophyta</taxon>
        <taxon>Tracheophyta</taxon>
        <taxon>Spermatophyta</taxon>
        <taxon>Magnoliopsida</taxon>
        <taxon>eudicotyledons</taxon>
        <taxon>Gunneridae</taxon>
        <taxon>Pentapetalae</taxon>
        <taxon>asterids</taxon>
        <taxon>campanulids</taxon>
        <taxon>Asterales</taxon>
        <taxon>Asteraceae</taxon>
        <taxon>Asteroideae</taxon>
        <taxon>Anthemideae</taxon>
        <taxon>Artemisiinae</taxon>
        <taxon>Artemisia</taxon>
    </lineage>
</organism>
<dbReference type="Proteomes" id="UP000245207">
    <property type="component" value="Unassembled WGS sequence"/>
</dbReference>
<evidence type="ECO:0000256" key="3">
    <source>
        <dbReference type="SAM" id="SignalP"/>
    </source>
</evidence>
<feature type="signal peptide" evidence="3">
    <location>
        <begin position="1"/>
        <end position="28"/>
    </location>
</feature>
<evidence type="ECO:0000313" key="5">
    <source>
        <dbReference type="EMBL" id="PWA34278.1"/>
    </source>
</evidence>
<dbReference type="STRING" id="35608.A0A2U1KBZ5"/>
<dbReference type="PANTHER" id="PTHR31044:SF71">
    <property type="entry name" value="MAJOR POLLEN ALLERGEN OLE E 10-LIKE"/>
    <property type="match status" value="1"/>
</dbReference>
<evidence type="ECO:0000313" key="6">
    <source>
        <dbReference type="Proteomes" id="UP000245207"/>
    </source>
</evidence>
<dbReference type="AlphaFoldDB" id="A0A2U1KBZ5"/>
<proteinExistence type="predicted"/>
<dbReference type="FunFam" id="1.20.58.1040:FF:000003">
    <property type="entry name" value="glucan endo-1,3-beta-glucosidase 7"/>
    <property type="match status" value="1"/>
</dbReference>
<dbReference type="InterPro" id="IPR044788">
    <property type="entry name" value="X8_dom_prot"/>
</dbReference>